<evidence type="ECO:0000313" key="2">
    <source>
        <dbReference type="Proteomes" id="UP000092018"/>
    </source>
</evidence>
<sequence>MLNRSLKFVRDTDTQDIARIYFDHQAEGISVLEISERLDVSQGRVRTLRRGLEIRHCWVFEKISRDHHKLLMIDVDAKHTDYCPKEIAIQMHRERECQFSRLMAQMGV</sequence>
<keyword evidence="1" id="KW-0614">Plasmid</keyword>
<dbReference type="EMBL" id="CP016179">
    <property type="protein sequence ID" value="ANO35596.1"/>
    <property type="molecule type" value="Genomic_DNA"/>
</dbReference>
<name>A0AAN0XZV9_9VIBR</name>
<protein>
    <submittedName>
        <fullName evidence="1">Uncharacterized protein</fullName>
    </submittedName>
</protein>
<gene>
    <name evidence="1" type="ORF">A6E01_20500</name>
</gene>
<accession>A0AAN0XZV9</accession>
<dbReference type="KEGG" id="vbr:A6E01_20500"/>
<geneLocation type="plasmid" evidence="1 2">
    <name>unnamed1</name>
</geneLocation>
<proteinExistence type="predicted"/>
<organism evidence="1 2">
    <name type="scientific">Vibrio breoganii</name>
    <dbReference type="NCBI Taxonomy" id="553239"/>
    <lineage>
        <taxon>Bacteria</taxon>
        <taxon>Pseudomonadati</taxon>
        <taxon>Pseudomonadota</taxon>
        <taxon>Gammaproteobacteria</taxon>
        <taxon>Vibrionales</taxon>
        <taxon>Vibrionaceae</taxon>
        <taxon>Vibrio</taxon>
    </lineage>
</organism>
<evidence type="ECO:0000313" key="1">
    <source>
        <dbReference type="EMBL" id="ANO35596.1"/>
    </source>
</evidence>
<dbReference type="AlphaFoldDB" id="A0AAN0XZV9"/>
<dbReference type="Proteomes" id="UP000092018">
    <property type="component" value="Plasmid unnamed1"/>
</dbReference>
<reference evidence="1 2" key="1">
    <citation type="submission" date="2016-06" db="EMBL/GenBank/DDBJ databases">
        <title>Adaptive Radiation by Waves of Gene Transfer Leads to Fine-Scale Resource Partitioning in Marine Microbes.</title>
        <authorList>
            <person name="Hehemann J.-H."/>
            <person name="Arevalo P."/>
            <person name="Datta M.S."/>
            <person name="Yu X."/>
            <person name="Corzett C."/>
            <person name="Henschel A."/>
            <person name="Preheim S.P."/>
            <person name="Timberlake S."/>
            <person name="Alm E.J."/>
            <person name="Polz M.F."/>
        </authorList>
    </citation>
    <scope>NUCLEOTIDE SEQUENCE [LARGE SCALE GENOMIC DNA]</scope>
    <source>
        <strain evidence="1 2">FF50</strain>
        <plasmid evidence="1 2">unnamed1</plasmid>
    </source>
</reference>